<comment type="caution">
    <text evidence="2">The sequence shown here is derived from an EMBL/GenBank/DDBJ whole genome shotgun (WGS) entry which is preliminary data.</text>
</comment>
<dbReference type="InterPro" id="IPR046919">
    <property type="entry name" value="ABC-3C_CTD10"/>
</dbReference>
<dbReference type="RefSeq" id="WP_306832196.1">
    <property type="nucleotide sequence ID" value="NZ_JAUSRA010000001.1"/>
</dbReference>
<name>A0ABT9MXJ4_9ACTN</name>
<dbReference type="Pfam" id="PF20275">
    <property type="entry name" value="CTD10"/>
    <property type="match status" value="1"/>
</dbReference>
<organism evidence="2 3">
    <name type="scientific">Catenuloplanes nepalensis</name>
    <dbReference type="NCBI Taxonomy" id="587533"/>
    <lineage>
        <taxon>Bacteria</taxon>
        <taxon>Bacillati</taxon>
        <taxon>Actinomycetota</taxon>
        <taxon>Actinomycetes</taxon>
        <taxon>Micromonosporales</taxon>
        <taxon>Micromonosporaceae</taxon>
        <taxon>Catenuloplanes</taxon>
    </lineage>
</organism>
<proteinExistence type="predicted"/>
<evidence type="ECO:0000259" key="1">
    <source>
        <dbReference type="Pfam" id="PF20275"/>
    </source>
</evidence>
<accession>A0ABT9MXJ4</accession>
<keyword evidence="3" id="KW-1185">Reference proteome</keyword>
<evidence type="ECO:0000313" key="3">
    <source>
        <dbReference type="Proteomes" id="UP001240984"/>
    </source>
</evidence>
<protein>
    <recommendedName>
        <fullName evidence="1">ABC-three component systems C-terminal domain-containing protein</fullName>
    </recommendedName>
</protein>
<reference evidence="2 3" key="1">
    <citation type="submission" date="2023-07" db="EMBL/GenBank/DDBJ databases">
        <title>Sequencing the genomes of 1000 actinobacteria strains.</title>
        <authorList>
            <person name="Klenk H.-P."/>
        </authorList>
    </citation>
    <scope>NUCLEOTIDE SEQUENCE [LARGE SCALE GENOMIC DNA]</scope>
    <source>
        <strain evidence="2 3">DSM 44710</strain>
    </source>
</reference>
<gene>
    <name evidence="2" type="ORF">J2S43_004490</name>
</gene>
<evidence type="ECO:0000313" key="2">
    <source>
        <dbReference type="EMBL" id="MDP9795978.1"/>
    </source>
</evidence>
<dbReference type="Proteomes" id="UP001240984">
    <property type="component" value="Unassembled WGS sequence"/>
</dbReference>
<dbReference type="EMBL" id="JAUSRA010000001">
    <property type="protein sequence ID" value="MDP9795978.1"/>
    <property type="molecule type" value="Genomic_DNA"/>
</dbReference>
<feature type="domain" description="ABC-three component systems C-terminal" evidence="1">
    <location>
        <begin position="156"/>
        <end position="283"/>
    </location>
</feature>
<sequence>MLDEHFDSAFEHLFHKIMCERYPDFINVRTHGTLGDLGADGLRLHDRTLYACYAPQSPDAGEIRRKFHSDLTKAIEKRGGQFTTFVFVHNDARNGVHPEVSLLLNDARITHPDLKFEQMGPIHLYRELCGLERDVIADVLGCDFPSTDRVYRVGPSDLEPLLAHLVSLRRSGSLLAEAREVPPGKLDYNRLSRDDREEFVLAMRYTPMVEDYYQARTDVTERDDVAFGFHTYYRDLRQEYQDPAEIIWKLQEYVAGNVRGSREQERAVMVILAYFFETCDIFEEPPADRQAIS</sequence>